<gene>
    <name evidence="2" type="ORF">QQX98_008151</name>
</gene>
<evidence type="ECO:0000256" key="1">
    <source>
        <dbReference type="SAM" id="Phobius"/>
    </source>
</evidence>
<accession>A0ABR1GVU3</accession>
<proteinExistence type="predicted"/>
<reference evidence="2 3" key="1">
    <citation type="journal article" date="2025" name="Microbiol. Resour. Announc.">
        <title>Draft genome sequences for Neonectria magnoliae and Neonectria punicea, canker pathogens of Liriodendron tulipifera and Acer saccharum in West Virginia.</title>
        <authorList>
            <person name="Petronek H.M."/>
            <person name="Kasson M.T."/>
            <person name="Metheny A.M."/>
            <person name="Stauder C.M."/>
            <person name="Lovett B."/>
            <person name="Lynch S.C."/>
            <person name="Garnas J.R."/>
            <person name="Kasson L.R."/>
            <person name="Stajich J.E."/>
        </authorList>
    </citation>
    <scope>NUCLEOTIDE SEQUENCE [LARGE SCALE GENOMIC DNA]</scope>
    <source>
        <strain evidence="2 3">NRRL 64653</strain>
    </source>
</reference>
<keyword evidence="1" id="KW-1133">Transmembrane helix</keyword>
<keyword evidence="3" id="KW-1185">Reference proteome</keyword>
<evidence type="ECO:0000313" key="3">
    <source>
        <dbReference type="Proteomes" id="UP001498476"/>
    </source>
</evidence>
<comment type="caution">
    <text evidence="2">The sequence shown here is derived from an EMBL/GenBank/DDBJ whole genome shotgun (WGS) entry which is preliminary data.</text>
</comment>
<feature type="transmembrane region" description="Helical" evidence="1">
    <location>
        <begin position="30"/>
        <end position="49"/>
    </location>
</feature>
<dbReference type="EMBL" id="JAZAVJ010000144">
    <property type="protein sequence ID" value="KAK7409636.1"/>
    <property type="molecule type" value="Genomic_DNA"/>
</dbReference>
<keyword evidence="1" id="KW-0472">Membrane</keyword>
<organism evidence="2 3">
    <name type="scientific">Neonectria punicea</name>
    <dbReference type="NCBI Taxonomy" id="979145"/>
    <lineage>
        <taxon>Eukaryota</taxon>
        <taxon>Fungi</taxon>
        <taxon>Dikarya</taxon>
        <taxon>Ascomycota</taxon>
        <taxon>Pezizomycotina</taxon>
        <taxon>Sordariomycetes</taxon>
        <taxon>Hypocreomycetidae</taxon>
        <taxon>Hypocreales</taxon>
        <taxon>Nectriaceae</taxon>
        <taxon>Neonectria</taxon>
    </lineage>
</organism>
<evidence type="ECO:0000313" key="2">
    <source>
        <dbReference type="EMBL" id="KAK7409636.1"/>
    </source>
</evidence>
<keyword evidence="1" id="KW-0812">Transmembrane</keyword>
<protein>
    <submittedName>
        <fullName evidence="2">Uncharacterized protein</fullName>
    </submittedName>
</protein>
<name>A0ABR1GVU3_9HYPO</name>
<sequence length="328" mass="36563">MTPLPGGSPVTPAKRLVDDAIRRAPRVSGALGETSIVGILMVLALVLFLRLDKAYAMDKILKAPSQMVLENQTPWCHAHLYDEGMPRPMQYAVSSAALHAAKNGRNARVIRDNIESRVQDLLSSPPATTPLDTLAYAQALFTYQILRFLDNDTRIYTIYEATMPHLEEAANALIPYIDFDQTSPTDGQDHTLDLIPLYPARAAHSFWTSWIFQESAKRTLGMINFFMLTYYFMKGEPGNRCSRNKTVTVNRSVTMSAHLWNAQDPVDFALAWGNKRHFLINVGAPDYLATVVNDAERDDIDDFGKICLTAVMGLTEAKGWLALRGISL</sequence>
<dbReference type="Proteomes" id="UP001498476">
    <property type="component" value="Unassembled WGS sequence"/>
</dbReference>